<keyword evidence="5" id="KW-1185">Reference proteome</keyword>
<dbReference type="InterPro" id="IPR050697">
    <property type="entry name" value="Adenylyl/Guanylyl_Cyclase_3/4"/>
</dbReference>
<dbReference type="AlphaFoldDB" id="A0A7W0HKE7"/>
<dbReference type="InterPro" id="IPR003660">
    <property type="entry name" value="HAMP_dom"/>
</dbReference>
<dbReference type="GO" id="GO:0016020">
    <property type="term" value="C:membrane"/>
    <property type="evidence" value="ECO:0007669"/>
    <property type="project" value="InterPro"/>
</dbReference>
<evidence type="ECO:0000259" key="2">
    <source>
        <dbReference type="PROSITE" id="PS50125"/>
    </source>
</evidence>
<proteinExistence type="predicted"/>
<feature type="transmembrane region" description="Helical" evidence="1">
    <location>
        <begin position="60"/>
        <end position="87"/>
    </location>
</feature>
<evidence type="ECO:0000313" key="4">
    <source>
        <dbReference type="EMBL" id="MBA2881209.1"/>
    </source>
</evidence>
<dbReference type="PANTHER" id="PTHR43081">
    <property type="entry name" value="ADENYLATE CYCLASE, TERMINAL-DIFFERENTIATION SPECIFIC-RELATED"/>
    <property type="match status" value="1"/>
</dbReference>
<feature type="domain" description="HAMP" evidence="3">
    <location>
        <begin position="266"/>
        <end position="318"/>
    </location>
</feature>
<keyword evidence="1" id="KW-1133">Transmembrane helix</keyword>
<name>A0A7W0HKE7_9BACT</name>
<comment type="caution">
    <text evidence="4">The sequence shown here is derived from an EMBL/GenBank/DDBJ whole genome shotgun (WGS) entry which is preliminary data.</text>
</comment>
<feature type="transmembrane region" description="Helical" evidence="1">
    <location>
        <begin position="20"/>
        <end position="40"/>
    </location>
</feature>
<evidence type="ECO:0000259" key="3">
    <source>
        <dbReference type="PROSITE" id="PS50885"/>
    </source>
</evidence>
<feature type="domain" description="Guanylate cyclase" evidence="2">
    <location>
        <begin position="350"/>
        <end position="482"/>
    </location>
</feature>
<dbReference type="Pfam" id="PF00211">
    <property type="entry name" value="Guanylate_cyc"/>
    <property type="match status" value="1"/>
</dbReference>
<dbReference type="SUPFAM" id="SSF158472">
    <property type="entry name" value="HAMP domain-like"/>
    <property type="match status" value="1"/>
</dbReference>
<dbReference type="SMART" id="SM00304">
    <property type="entry name" value="HAMP"/>
    <property type="match status" value="1"/>
</dbReference>
<dbReference type="EMBL" id="JACDUS010000003">
    <property type="protein sequence ID" value="MBA2881209.1"/>
    <property type="molecule type" value="Genomic_DNA"/>
</dbReference>
<feature type="transmembrane region" description="Helical" evidence="1">
    <location>
        <begin position="148"/>
        <end position="169"/>
    </location>
</feature>
<keyword evidence="1" id="KW-0812">Transmembrane</keyword>
<accession>A0A7W0HKE7</accession>
<dbReference type="CDD" id="cd07302">
    <property type="entry name" value="CHD"/>
    <property type="match status" value="1"/>
</dbReference>
<dbReference type="Pfam" id="PF00672">
    <property type="entry name" value="HAMP"/>
    <property type="match status" value="1"/>
</dbReference>
<dbReference type="PANTHER" id="PTHR43081:SF1">
    <property type="entry name" value="ADENYLATE CYCLASE, TERMINAL-DIFFERENTIATION SPECIFIC"/>
    <property type="match status" value="1"/>
</dbReference>
<dbReference type="GO" id="GO:0035556">
    <property type="term" value="P:intracellular signal transduction"/>
    <property type="evidence" value="ECO:0007669"/>
    <property type="project" value="InterPro"/>
</dbReference>
<dbReference type="CDD" id="cd06225">
    <property type="entry name" value="HAMP"/>
    <property type="match status" value="1"/>
</dbReference>
<organism evidence="4 5">
    <name type="scientific">Desulfosalsimonas propionicica</name>
    <dbReference type="NCBI Taxonomy" id="332175"/>
    <lineage>
        <taxon>Bacteria</taxon>
        <taxon>Pseudomonadati</taxon>
        <taxon>Thermodesulfobacteriota</taxon>
        <taxon>Desulfobacteria</taxon>
        <taxon>Desulfobacterales</taxon>
        <taxon>Desulfosalsimonadaceae</taxon>
        <taxon>Desulfosalsimonas</taxon>
    </lineage>
</organism>
<keyword evidence="1" id="KW-0472">Membrane</keyword>
<dbReference type="SMART" id="SM00044">
    <property type="entry name" value="CYCc"/>
    <property type="match status" value="1"/>
</dbReference>
<dbReference type="RefSeq" id="WP_181550860.1">
    <property type="nucleotide sequence ID" value="NZ_JACDUS010000003.1"/>
</dbReference>
<dbReference type="PROSITE" id="PS50125">
    <property type="entry name" value="GUANYLATE_CYCLASE_2"/>
    <property type="match status" value="1"/>
</dbReference>
<dbReference type="PROSITE" id="PS50885">
    <property type="entry name" value="HAMP"/>
    <property type="match status" value="1"/>
</dbReference>
<sequence length="532" mass="59471">MQYELANGEFPRLKIYFHLYLRNISANLLGFVIILVLNFFTPMTSGWVGRTLLENGEGHYLISLFPFILIIIALLQYQVQCPVCLYLTARAQGQPCEQYSRQYVQRRILNLPLILAAANLAVYILVPAALIVYFLFFGHGAMNGKIAALLFFRSVMIGLITASLSFFIVESYTRHISIPLVFPDGGLTEVPGAFRVNVMRRIRLLNLAGTLTPMLILVVTLAFVVWDVMGTPGFSAQLVLDIFFFTIVLCVIFIAIGFRLNVLVGRSVREPIDGMLRVVKKVEQGDFSQRIRVVSNDELGELAEAGNRMIQGLAERERVRESFGRYVTPEIRDKILSGEIPLDGERKQATMLFADLRGFSSYVESHSPEEVILSMREYFTFMEKAVRDHGGLVLQFVGDEIEAVFGVPLEVADHADKAVHAALQMRQSLTRFNQARQQEGKLVFRHGVGICSGPVLAGNTGSKDHPAYGLIGDTVNKASRIQELTKDFSCDVLIARQTQELLQGGFDLRARGEHAVEGHFHKVEAFEVIAHA</sequence>
<dbReference type="Gene3D" id="3.30.70.1230">
    <property type="entry name" value="Nucleotide cyclase"/>
    <property type="match status" value="1"/>
</dbReference>
<protein>
    <submittedName>
        <fullName evidence="4">Class 3 adenylate cyclase</fullName>
    </submittedName>
</protein>
<dbReference type="Proteomes" id="UP000525298">
    <property type="component" value="Unassembled WGS sequence"/>
</dbReference>
<dbReference type="GO" id="GO:0009190">
    <property type="term" value="P:cyclic nucleotide biosynthetic process"/>
    <property type="evidence" value="ECO:0007669"/>
    <property type="project" value="InterPro"/>
</dbReference>
<dbReference type="InterPro" id="IPR029787">
    <property type="entry name" value="Nucleotide_cyclase"/>
</dbReference>
<dbReference type="Gene3D" id="6.10.340.10">
    <property type="match status" value="1"/>
</dbReference>
<evidence type="ECO:0000313" key="5">
    <source>
        <dbReference type="Proteomes" id="UP000525298"/>
    </source>
</evidence>
<dbReference type="SUPFAM" id="SSF55073">
    <property type="entry name" value="Nucleotide cyclase"/>
    <property type="match status" value="1"/>
</dbReference>
<feature type="transmembrane region" description="Helical" evidence="1">
    <location>
        <begin position="238"/>
        <end position="260"/>
    </location>
</feature>
<evidence type="ECO:0000256" key="1">
    <source>
        <dbReference type="SAM" id="Phobius"/>
    </source>
</evidence>
<gene>
    <name evidence="4" type="ORF">HNR65_001535</name>
</gene>
<dbReference type="InterPro" id="IPR001054">
    <property type="entry name" value="A/G_cyclase"/>
</dbReference>
<feature type="transmembrane region" description="Helical" evidence="1">
    <location>
        <begin position="108"/>
        <end position="136"/>
    </location>
</feature>
<reference evidence="4 5" key="1">
    <citation type="submission" date="2020-07" db="EMBL/GenBank/DDBJ databases">
        <title>Genomic Encyclopedia of Type Strains, Phase IV (KMG-IV): sequencing the most valuable type-strain genomes for metagenomic binning, comparative biology and taxonomic classification.</title>
        <authorList>
            <person name="Goeker M."/>
        </authorList>
    </citation>
    <scope>NUCLEOTIDE SEQUENCE [LARGE SCALE GENOMIC DNA]</scope>
    <source>
        <strain evidence="4 5">DSM 17721</strain>
    </source>
</reference>
<dbReference type="GO" id="GO:0004016">
    <property type="term" value="F:adenylate cyclase activity"/>
    <property type="evidence" value="ECO:0007669"/>
    <property type="project" value="UniProtKB-ARBA"/>
</dbReference>
<feature type="transmembrane region" description="Helical" evidence="1">
    <location>
        <begin position="204"/>
        <end position="226"/>
    </location>
</feature>